<evidence type="ECO:0000313" key="5">
    <source>
        <dbReference type="Proteomes" id="UP000224006"/>
    </source>
</evidence>
<comment type="caution">
    <text evidence="4">The sequence shown here is derived from an EMBL/GenBank/DDBJ whole genome shotgun (WGS) entry which is preliminary data.</text>
</comment>
<feature type="transmembrane region" description="Helical" evidence="2">
    <location>
        <begin position="766"/>
        <end position="783"/>
    </location>
</feature>
<feature type="compositionally biased region" description="Basic and acidic residues" evidence="1">
    <location>
        <begin position="694"/>
        <end position="718"/>
    </location>
</feature>
<feature type="region of interest" description="Disordered" evidence="1">
    <location>
        <begin position="490"/>
        <end position="540"/>
    </location>
</feature>
<dbReference type="RefSeq" id="XP_029217663.1">
    <property type="nucleotide sequence ID" value="XM_029366232.1"/>
</dbReference>
<feature type="transmembrane region" description="Helical" evidence="2">
    <location>
        <begin position="738"/>
        <end position="760"/>
    </location>
</feature>
<dbReference type="EMBL" id="NWUJ01000008">
    <property type="protein sequence ID" value="PFH33654.1"/>
    <property type="molecule type" value="Genomic_DNA"/>
</dbReference>
<proteinExistence type="predicted"/>
<dbReference type="KEGG" id="bbes:BESB_078700"/>
<feature type="region of interest" description="Disordered" evidence="1">
    <location>
        <begin position="676"/>
        <end position="725"/>
    </location>
</feature>
<dbReference type="InterPro" id="IPR057434">
    <property type="entry name" value="LMF1/2_N"/>
</dbReference>
<dbReference type="PANTHER" id="PTHR14463">
    <property type="entry name" value="LIPASE MATURATION FACTOR"/>
    <property type="match status" value="1"/>
</dbReference>
<evidence type="ECO:0000259" key="3">
    <source>
        <dbReference type="Pfam" id="PF06762"/>
    </source>
</evidence>
<protein>
    <submittedName>
        <fullName evidence="4">Putative rhoptry protein</fullName>
    </submittedName>
</protein>
<dbReference type="PANTHER" id="PTHR14463:SF10">
    <property type="entry name" value="LIPASE MATURATION FACTOR 1"/>
    <property type="match status" value="1"/>
</dbReference>
<dbReference type="Proteomes" id="UP000224006">
    <property type="component" value="Chromosome VII"/>
</dbReference>
<feature type="transmembrane region" description="Helical" evidence="2">
    <location>
        <begin position="579"/>
        <end position="600"/>
    </location>
</feature>
<feature type="transmembrane region" description="Helical" evidence="2">
    <location>
        <begin position="624"/>
        <end position="647"/>
    </location>
</feature>
<dbReference type="AlphaFoldDB" id="A0A2A9M8Z0"/>
<organism evidence="4 5">
    <name type="scientific">Besnoitia besnoiti</name>
    <name type="common">Apicomplexan protozoan</name>
    <dbReference type="NCBI Taxonomy" id="94643"/>
    <lineage>
        <taxon>Eukaryota</taxon>
        <taxon>Sar</taxon>
        <taxon>Alveolata</taxon>
        <taxon>Apicomplexa</taxon>
        <taxon>Conoidasida</taxon>
        <taxon>Coccidia</taxon>
        <taxon>Eucoccidiorida</taxon>
        <taxon>Eimeriorina</taxon>
        <taxon>Sarcocystidae</taxon>
        <taxon>Besnoitia</taxon>
    </lineage>
</organism>
<sequence>MDDGAVGGVAHEAGSQRPDADGGSRAACRPSWLRRSTQNMRCCRRRAHNLTEVDLKAMEETYWLTRTASKPHIQGPGLFGQDGLLPLEGATACFREFGGDTHGLWTRFARSPSLFHFFDCTDASLLFITSSSLFFSALLMIAGGVTVPVLLWLWLSYTTIQAAGQRFYTFTWDTLLLEVGFWAMPLTLPFFCPSFTCVKGSSRSTPEGLGAPSAPTAETAAATPADNSSSGDADAGRPPPTPGDGSASASRKPEKAEAQRPAPEDAGPVGSEGRAVRFLGSPRVQQGLRGLASPARAFFWCCRCLVSPGTPFLPPAWPTPWISVWGYRWLLFRLMFGAGLIKLRADTAWADLSAMKWHYETQPLPNPVAWFMHALPMPMHKFEVLVNHFVELILPFAVLAPWRQLRLFTGCVQILFQVAILFTGNLAFINWLTIVFAVFLFDDRFLMCFFPTSTLNRLQPLLKGCAGRWSIPPSDAAIGWLAAAGDASPRVSEHSEGTQDASTHKRASPNTRGHSLVDGSAHDGGEPAPEGVDSRTGSPQARAVSAGLREGLPWRLRGGPKCTGRSVRRMLALWGCWRIPLFLLCSAVLLASDALLLLLLEKESFAAVPSVVPFRSRAWESAGLVLLALSAAIALGMLTGVQGAPWYPLWGRRPSSAGPGAGQQRPLSLLASVSASASQEDTGSARETSASLRRGAEADSSDAPRDEKTADRERRDAPENAADGGETARLLWRKTEDVGALCFEVIVAGVVVCNLLVIHFRLGPSVGLGVLTGALFALLLFFAHRRCSNAFLVLRVMAEVGLVTLLTLRSIPVVENLLSPQQIMNDTYEPFNLVNSYGLFGFMTKQREELIVQASLPKRIREPCPGMAGAGALGPVQKPTPSSSSITLQLLWARLRISVECAQRQTSLTSVGNPT</sequence>
<feature type="transmembrane region" description="Helical" evidence="2">
    <location>
        <begin position="790"/>
        <end position="808"/>
    </location>
</feature>
<feature type="compositionally biased region" description="Polar residues" evidence="1">
    <location>
        <begin position="679"/>
        <end position="691"/>
    </location>
</feature>
<keyword evidence="2" id="KW-0812">Transmembrane</keyword>
<feature type="transmembrane region" description="Helical" evidence="2">
    <location>
        <begin position="382"/>
        <end position="402"/>
    </location>
</feature>
<dbReference type="InterPro" id="IPR009613">
    <property type="entry name" value="LMF"/>
</dbReference>
<dbReference type="OrthoDB" id="434126at2759"/>
<keyword evidence="5" id="KW-1185">Reference proteome</keyword>
<feature type="region of interest" description="Disordered" evidence="1">
    <location>
        <begin position="206"/>
        <end position="274"/>
    </location>
</feature>
<dbReference type="GO" id="GO:0051604">
    <property type="term" value="P:protein maturation"/>
    <property type="evidence" value="ECO:0007669"/>
    <property type="project" value="InterPro"/>
</dbReference>
<feature type="domain" description="Lipase maturation factor 1/2 N-terminal" evidence="3">
    <location>
        <begin position="315"/>
        <end position="446"/>
    </location>
</feature>
<feature type="transmembrane region" description="Helical" evidence="2">
    <location>
        <begin position="414"/>
        <end position="441"/>
    </location>
</feature>
<feature type="transmembrane region" description="Helical" evidence="2">
    <location>
        <begin position="133"/>
        <end position="155"/>
    </location>
</feature>
<dbReference type="GeneID" id="40312797"/>
<dbReference type="STRING" id="94643.A0A2A9M8Z0"/>
<evidence type="ECO:0000256" key="1">
    <source>
        <dbReference type="SAM" id="MobiDB-lite"/>
    </source>
</evidence>
<reference evidence="4 5" key="1">
    <citation type="submission" date="2017-09" db="EMBL/GenBank/DDBJ databases">
        <title>Genome sequencing of Besnoitia besnoiti strain Bb-Ger1.</title>
        <authorList>
            <person name="Schares G."/>
            <person name="Venepally P."/>
            <person name="Lorenzi H.A."/>
        </authorList>
    </citation>
    <scope>NUCLEOTIDE SEQUENCE [LARGE SCALE GENOMIC DNA]</scope>
    <source>
        <strain evidence="4 5">Bb-Ger1</strain>
    </source>
</reference>
<feature type="compositionally biased region" description="Low complexity" evidence="1">
    <location>
        <begin position="211"/>
        <end position="225"/>
    </location>
</feature>
<gene>
    <name evidence="4" type="ORF">BESB_078700</name>
</gene>
<dbReference type="Pfam" id="PF06762">
    <property type="entry name" value="LMF1"/>
    <property type="match status" value="1"/>
</dbReference>
<feature type="region of interest" description="Disordered" evidence="1">
    <location>
        <begin position="1"/>
        <end position="27"/>
    </location>
</feature>
<dbReference type="VEuPathDB" id="ToxoDB:BESB_078700"/>
<evidence type="ECO:0000313" key="4">
    <source>
        <dbReference type="EMBL" id="PFH33654.1"/>
    </source>
</evidence>
<dbReference type="GO" id="GO:0005789">
    <property type="term" value="C:endoplasmic reticulum membrane"/>
    <property type="evidence" value="ECO:0007669"/>
    <property type="project" value="TreeGrafter"/>
</dbReference>
<keyword evidence="2" id="KW-0472">Membrane</keyword>
<keyword evidence="2" id="KW-1133">Transmembrane helix</keyword>
<accession>A0A2A9M8Z0</accession>
<evidence type="ECO:0000256" key="2">
    <source>
        <dbReference type="SAM" id="Phobius"/>
    </source>
</evidence>
<name>A0A2A9M8Z0_BESBE</name>